<dbReference type="GO" id="GO:0051083">
    <property type="term" value="P:'de novo' cotranslational protein folding"/>
    <property type="evidence" value="ECO:0007669"/>
    <property type="project" value="TreeGrafter"/>
</dbReference>
<dbReference type="RefSeq" id="WP_106059795.1">
    <property type="nucleotide sequence ID" value="NZ_PVXQ01000017.1"/>
</dbReference>
<dbReference type="Gene3D" id="3.10.50.40">
    <property type="match status" value="1"/>
</dbReference>
<dbReference type="EC" id="5.2.1.8" evidence="3 12"/>
<proteinExistence type="inferred from homology"/>
<dbReference type="GO" id="GO:0003755">
    <property type="term" value="F:peptidyl-prolyl cis-trans isomerase activity"/>
    <property type="evidence" value="ECO:0007669"/>
    <property type="project" value="UniProtKB-UniRule"/>
</dbReference>
<name>A0A2T0BEQ7_9CLOT</name>
<dbReference type="AlphaFoldDB" id="A0A2T0BEQ7"/>
<dbReference type="NCBIfam" id="TIGR00115">
    <property type="entry name" value="tig"/>
    <property type="match status" value="1"/>
</dbReference>
<dbReference type="SUPFAM" id="SSF109998">
    <property type="entry name" value="Triger factor/SurA peptide-binding domain-like"/>
    <property type="match status" value="1"/>
</dbReference>
<evidence type="ECO:0000259" key="15">
    <source>
        <dbReference type="PROSITE" id="PS50059"/>
    </source>
</evidence>
<dbReference type="Pfam" id="PF05698">
    <property type="entry name" value="Trigger_C"/>
    <property type="match status" value="1"/>
</dbReference>
<dbReference type="InterPro" id="IPR008881">
    <property type="entry name" value="Trigger_fac_ribosome-bd_bac"/>
</dbReference>
<comment type="domain">
    <text evidence="12">Consists of 3 domains; the N-terminus binds the ribosome, the middle domain has PPIase activity, while the C-terminus has intrinsic chaperone activity on its own.</text>
</comment>
<dbReference type="InterPro" id="IPR036611">
    <property type="entry name" value="Trigger_fac_ribosome-bd_sf"/>
</dbReference>
<comment type="subcellular location">
    <subcellularLocation>
        <location evidence="12">Cytoplasm</location>
    </subcellularLocation>
    <text evidence="12">About half TF is bound to the ribosome near the polypeptide exit tunnel while the other half is free in the cytoplasm.</text>
</comment>
<evidence type="ECO:0000313" key="17">
    <source>
        <dbReference type="Proteomes" id="UP000239471"/>
    </source>
</evidence>
<dbReference type="InterPro" id="IPR046357">
    <property type="entry name" value="PPIase_dom_sf"/>
</dbReference>
<reference evidence="16 17" key="1">
    <citation type="submission" date="2018-03" db="EMBL/GenBank/DDBJ databases">
        <title>Genome sequence of Clostridium vincentii DSM 10228.</title>
        <authorList>
            <person name="Poehlein A."/>
            <person name="Daniel R."/>
        </authorList>
    </citation>
    <scope>NUCLEOTIDE SEQUENCE [LARGE SCALE GENOMIC DNA]</scope>
    <source>
        <strain evidence="16 17">DSM 10228</strain>
    </source>
</reference>
<dbReference type="GO" id="GO:0005737">
    <property type="term" value="C:cytoplasm"/>
    <property type="evidence" value="ECO:0007669"/>
    <property type="project" value="UniProtKB-SubCell"/>
</dbReference>
<feature type="domain" description="PPIase FKBP-type" evidence="15">
    <location>
        <begin position="163"/>
        <end position="245"/>
    </location>
</feature>
<dbReference type="GO" id="GO:0043022">
    <property type="term" value="F:ribosome binding"/>
    <property type="evidence" value="ECO:0007669"/>
    <property type="project" value="TreeGrafter"/>
</dbReference>
<dbReference type="GO" id="GO:0043335">
    <property type="term" value="P:protein unfolding"/>
    <property type="evidence" value="ECO:0007669"/>
    <property type="project" value="TreeGrafter"/>
</dbReference>
<dbReference type="Pfam" id="PF05697">
    <property type="entry name" value="Trigger_N"/>
    <property type="match status" value="1"/>
</dbReference>
<evidence type="ECO:0000256" key="12">
    <source>
        <dbReference type="HAMAP-Rule" id="MF_00303"/>
    </source>
</evidence>
<dbReference type="Proteomes" id="UP000239471">
    <property type="component" value="Unassembled WGS sequence"/>
</dbReference>
<keyword evidence="7 12" id="KW-0143">Chaperone</keyword>
<keyword evidence="8 12" id="KW-0413">Isomerase</keyword>
<dbReference type="PANTHER" id="PTHR30560:SF3">
    <property type="entry name" value="TRIGGER FACTOR-LIKE PROTEIN TIG, CHLOROPLASTIC"/>
    <property type="match status" value="1"/>
</dbReference>
<dbReference type="Pfam" id="PF00254">
    <property type="entry name" value="FKBP_C"/>
    <property type="match status" value="1"/>
</dbReference>
<keyword evidence="17" id="KW-1185">Reference proteome</keyword>
<evidence type="ECO:0000256" key="13">
    <source>
        <dbReference type="PROSITE-ProRule" id="PRU00277"/>
    </source>
</evidence>
<dbReference type="PANTHER" id="PTHR30560">
    <property type="entry name" value="TRIGGER FACTOR CHAPERONE AND PEPTIDYL-PROLYL CIS/TRANS ISOMERASE"/>
    <property type="match status" value="1"/>
</dbReference>
<dbReference type="EMBL" id="PVXQ01000017">
    <property type="protein sequence ID" value="PRR82313.1"/>
    <property type="molecule type" value="Genomic_DNA"/>
</dbReference>
<comment type="similarity">
    <text evidence="2 12 14">Belongs to the FKBP-type PPIase family. Tig subfamily.</text>
</comment>
<comment type="caution">
    <text evidence="16">The sequence shown here is derived from an EMBL/GenBank/DDBJ whole genome shotgun (WGS) entry which is preliminary data.</text>
</comment>
<evidence type="ECO:0000256" key="4">
    <source>
        <dbReference type="ARBA" id="ARBA00016902"/>
    </source>
</evidence>
<comment type="catalytic activity">
    <reaction evidence="1 12 13">
        <text>[protein]-peptidylproline (omega=180) = [protein]-peptidylproline (omega=0)</text>
        <dbReference type="Rhea" id="RHEA:16237"/>
        <dbReference type="Rhea" id="RHEA-COMP:10747"/>
        <dbReference type="Rhea" id="RHEA-COMP:10748"/>
        <dbReference type="ChEBI" id="CHEBI:83833"/>
        <dbReference type="ChEBI" id="CHEBI:83834"/>
        <dbReference type="EC" id="5.2.1.8"/>
    </reaction>
</comment>
<dbReference type="InterPro" id="IPR008880">
    <property type="entry name" value="Trigger_fac_C"/>
</dbReference>
<evidence type="ECO:0000256" key="9">
    <source>
        <dbReference type="ARBA" id="ARBA00023306"/>
    </source>
</evidence>
<dbReference type="SUPFAM" id="SSF102735">
    <property type="entry name" value="Trigger factor ribosome-binding domain"/>
    <property type="match status" value="1"/>
</dbReference>
<dbReference type="Gene3D" id="1.10.3120.10">
    <property type="entry name" value="Trigger factor, C-terminal domain"/>
    <property type="match status" value="1"/>
</dbReference>
<gene>
    <name evidence="12 16" type="primary">tig</name>
    <name evidence="16" type="ORF">CLVI_18190</name>
</gene>
<keyword evidence="6 12" id="KW-0697">Rotamase</keyword>
<dbReference type="HAMAP" id="MF_00303">
    <property type="entry name" value="Trigger_factor_Tig"/>
    <property type="match status" value="1"/>
</dbReference>
<dbReference type="GO" id="GO:0044183">
    <property type="term" value="F:protein folding chaperone"/>
    <property type="evidence" value="ECO:0007669"/>
    <property type="project" value="TreeGrafter"/>
</dbReference>
<dbReference type="SUPFAM" id="SSF54534">
    <property type="entry name" value="FKBP-like"/>
    <property type="match status" value="1"/>
</dbReference>
<dbReference type="PIRSF" id="PIRSF003095">
    <property type="entry name" value="Trigger_factor"/>
    <property type="match status" value="1"/>
</dbReference>
<dbReference type="GO" id="GO:0051301">
    <property type="term" value="P:cell division"/>
    <property type="evidence" value="ECO:0007669"/>
    <property type="project" value="UniProtKB-KW"/>
</dbReference>
<protein>
    <recommendedName>
        <fullName evidence="4 12">Trigger factor</fullName>
        <shortName evidence="12">TF</shortName>
        <ecNumber evidence="3 12">5.2.1.8</ecNumber>
    </recommendedName>
    <alternativeName>
        <fullName evidence="11 12">PPIase</fullName>
    </alternativeName>
</protein>
<dbReference type="Gene3D" id="3.30.70.1050">
    <property type="entry name" value="Trigger factor ribosome-binding domain"/>
    <property type="match status" value="1"/>
</dbReference>
<dbReference type="FunFam" id="3.10.50.40:FF:000001">
    <property type="entry name" value="Trigger factor"/>
    <property type="match status" value="1"/>
</dbReference>
<evidence type="ECO:0000256" key="11">
    <source>
        <dbReference type="ARBA" id="ARBA00029986"/>
    </source>
</evidence>
<evidence type="ECO:0000256" key="14">
    <source>
        <dbReference type="RuleBase" id="RU003914"/>
    </source>
</evidence>
<evidence type="ECO:0000256" key="6">
    <source>
        <dbReference type="ARBA" id="ARBA00023110"/>
    </source>
</evidence>
<keyword evidence="12" id="KW-0963">Cytoplasm</keyword>
<comment type="function">
    <text evidence="10 12">Involved in protein export. Acts as a chaperone by maintaining the newly synthesized protein in an open conformation. Functions as a peptidyl-prolyl cis-trans isomerase.</text>
</comment>
<dbReference type="OrthoDB" id="9767721at2"/>
<evidence type="ECO:0000256" key="5">
    <source>
        <dbReference type="ARBA" id="ARBA00022618"/>
    </source>
</evidence>
<evidence type="ECO:0000256" key="8">
    <source>
        <dbReference type="ARBA" id="ARBA00023235"/>
    </source>
</evidence>
<keyword evidence="9 12" id="KW-0131">Cell cycle</keyword>
<dbReference type="InterPro" id="IPR005215">
    <property type="entry name" value="Trig_fac"/>
</dbReference>
<evidence type="ECO:0000256" key="10">
    <source>
        <dbReference type="ARBA" id="ARBA00024849"/>
    </source>
</evidence>
<evidence type="ECO:0000313" key="16">
    <source>
        <dbReference type="EMBL" id="PRR82313.1"/>
    </source>
</evidence>
<evidence type="ECO:0000256" key="1">
    <source>
        <dbReference type="ARBA" id="ARBA00000971"/>
    </source>
</evidence>
<evidence type="ECO:0000256" key="7">
    <source>
        <dbReference type="ARBA" id="ARBA00023186"/>
    </source>
</evidence>
<sequence length="427" mass="48273">MEAKMEKIEVNLVKIEVRVEAEKFSEALKKSYNKNKSNYTVQGFRNGKVPMSMVKKFYGIEVLFEDAINFAIDDTYAKVLDENNIKPVDYPNINVVEVGEGKDLVYTAEITIFPEVKLGEYKKLDVKKPVYDVKDEDIEKELKAMQEKNSRVETKTEGTVENGNIAIIDFKGSVDGVLFEGGEGTDFSLEIGSGSFIGNFEEQLVGAAVGEKREVKVTFPENYGKEELNGKEASFEVTVNVIKVKELPELDDEFSKEVSEFDTLEEVKADIKKKMEENNEKKAISEFENAVIAAAVEASEIELPQIMIEKEINGMVSDLENRLKQQGLTLDQYMEFTGSSTEKMRDYMKSNAEAKVKADLVLEEISKAEKIETTEEEVKEKALELAKMYSASEHEKMAEMLLKSQKPMIEKDIIIEKTIKVLTNNVK</sequence>
<dbReference type="GO" id="GO:0015031">
    <property type="term" value="P:protein transport"/>
    <property type="evidence" value="ECO:0007669"/>
    <property type="project" value="UniProtKB-UniRule"/>
</dbReference>
<dbReference type="PROSITE" id="PS50059">
    <property type="entry name" value="FKBP_PPIASE"/>
    <property type="match status" value="1"/>
</dbReference>
<dbReference type="InterPro" id="IPR001179">
    <property type="entry name" value="PPIase_FKBP_dom"/>
</dbReference>
<dbReference type="InterPro" id="IPR027304">
    <property type="entry name" value="Trigger_fact/SurA_dom_sf"/>
</dbReference>
<evidence type="ECO:0000256" key="2">
    <source>
        <dbReference type="ARBA" id="ARBA00005464"/>
    </source>
</evidence>
<organism evidence="16 17">
    <name type="scientific">Clostridium vincentii</name>
    <dbReference type="NCBI Taxonomy" id="52704"/>
    <lineage>
        <taxon>Bacteria</taxon>
        <taxon>Bacillati</taxon>
        <taxon>Bacillota</taxon>
        <taxon>Clostridia</taxon>
        <taxon>Eubacteriales</taxon>
        <taxon>Clostridiaceae</taxon>
        <taxon>Clostridium</taxon>
    </lineage>
</organism>
<evidence type="ECO:0000256" key="3">
    <source>
        <dbReference type="ARBA" id="ARBA00013194"/>
    </source>
</evidence>
<accession>A0A2T0BEQ7</accession>
<keyword evidence="5 12" id="KW-0132">Cell division</keyword>
<dbReference type="InterPro" id="IPR037041">
    <property type="entry name" value="Trigger_fac_C_sf"/>
</dbReference>